<evidence type="ECO:0000256" key="9">
    <source>
        <dbReference type="ARBA" id="ARBA00023204"/>
    </source>
</evidence>
<evidence type="ECO:0000256" key="12">
    <source>
        <dbReference type="ARBA" id="ARBA00034808"/>
    </source>
</evidence>
<dbReference type="InterPro" id="IPR011604">
    <property type="entry name" value="PDDEXK-like_dom_sf"/>
</dbReference>
<dbReference type="GO" id="GO:0033202">
    <property type="term" value="C:DNA helicase complex"/>
    <property type="evidence" value="ECO:0007669"/>
    <property type="project" value="TreeGrafter"/>
</dbReference>
<keyword evidence="8" id="KW-0238">DNA-binding</keyword>
<dbReference type="Gene3D" id="3.90.320.10">
    <property type="match status" value="1"/>
</dbReference>
<comment type="catalytic activity">
    <reaction evidence="11">
        <text>Couples ATP hydrolysis with the unwinding of duplex DNA by translocating in the 3'-5' direction.</text>
        <dbReference type="EC" id="5.6.2.4"/>
    </reaction>
</comment>
<evidence type="ECO:0000256" key="5">
    <source>
        <dbReference type="ARBA" id="ARBA00022806"/>
    </source>
</evidence>
<evidence type="ECO:0000256" key="14">
    <source>
        <dbReference type="ARBA" id="ARBA00048988"/>
    </source>
</evidence>
<dbReference type="GO" id="GO:0005829">
    <property type="term" value="C:cytosol"/>
    <property type="evidence" value="ECO:0007669"/>
    <property type="project" value="TreeGrafter"/>
</dbReference>
<dbReference type="Pfam" id="PF13361">
    <property type="entry name" value="UvrD_C"/>
    <property type="match status" value="1"/>
</dbReference>
<dbReference type="PANTHER" id="PTHR11070:SF2">
    <property type="entry name" value="ATP-DEPENDENT DNA HELICASE SRS2"/>
    <property type="match status" value="1"/>
</dbReference>
<dbReference type="SUPFAM" id="SSF52980">
    <property type="entry name" value="Restriction endonuclease-like"/>
    <property type="match status" value="1"/>
</dbReference>
<keyword evidence="19" id="KW-1185">Reference proteome</keyword>
<name>A0A438AH13_9RHOB</name>
<dbReference type="Proteomes" id="UP000285908">
    <property type="component" value="Unassembled WGS sequence"/>
</dbReference>
<dbReference type="Gene3D" id="3.40.50.300">
    <property type="entry name" value="P-loop containing nucleotide triphosphate hydrolases"/>
    <property type="match status" value="4"/>
</dbReference>
<dbReference type="RefSeq" id="WP_127906664.1">
    <property type="nucleotide sequence ID" value="NZ_RQXX01000003.1"/>
</dbReference>
<keyword evidence="7 15" id="KW-0067">ATP-binding</keyword>
<sequence length="1139" mass="123428">MTPPRDEATLRQIAAADPRASTWLSANAGSGKTRVLTDRVARLLLDGTSPQNILCLTYTKAAASEMQNRLFRRLGAWAMAPEPDLRAKLADLGVEGDLDAGAISRARTLFARAVETPGGLKIQTIHSFCAALLRRFPLEAGVSPDFTELDERSAARLMSEIVEEIADGPEAGALADLARHVTMDDDLTSLTQELARTRDAFDPPLSPVDIARALGAPGDATEDSLLAEVFDGDERDCFDALLPALRAGSANDVKAAPKLAEIDCDDPRMADLERLEAVLLTGASAKEPFASKAGKFPTKATRTALGVHADTLDALADRVAEVRPRRLAFLAARKTAALHRFAGVFLPAYAARKQARGWLDFDDLILGARRLLTDPAVAAWVLYRLDGGIDHILIDEAQDTSPVQWQVIERLAQEIAAGHGREEAGRRTIFVVGDRKQSIYSFQGADPDAFDRMHGQFAAQLAATGLHRMELQHSFRSSDAILSSVDRVFASPDRALGPDVRHRAFHEAQPGRVDLWPLAEPIPAEDDPDWFDPVDRVSPVDAKVRLAEAIAGRIRQMRDGGETIPTREGRRPMHEGDVLILVRGRGRLFDEIISACKRADLAIAGADRLKLGQEIGVRDLIALMTFLATPEDDLSLAAALRSPLLGWSEGELYDLAQPRGGAFLWTALRNHAARPDTLEMLHDLRDNADYLRPFDLLDRILVRHGGRDRLLARLGPEAEDGIDELLSQALAYERADIPSLTGFLAWLAAEEIEVRRQSEAAGRRIRVMTVHGAKGLEAPIVILPDTMRALQEPRQQILRDADGRAFWRTRKAEAPEPLLDARAELMRKDAEESDRLLYVAMTRAESWLIVCGAGDPARMGGTWYAATAAGMGDEVSVPLETPFGEGRRVLHADWDAGLPDAPLPPAEPPRALPDWIDTPAAAPVDPLPILSPSELGGAKALPGESLPRDQAKARGTLLHHLLEHLPALPRADWATAAPQLLAARKAEMTELTEAMPGAGAAEMSTDMAEELAAEAAMVLDMPELAALRSDALAEVDIAAALTELHGRQVFGTIDLLIPGPDRVLAIDYKSNRSVPPGADAVPEGLLRQMGAYAAALRLTYPGRRIETALLWTRTGTLMSLPDALTSQALARAAADLPAP</sequence>
<evidence type="ECO:0000256" key="4">
    <source>
        <dbReference type="ARBA" id="ARBA00022801"/>
    </source>
</evidence>
<dbReference type="PROSITE" id="PS51217">
    <property type="entry name" value="UVRD_HELICASE_CTER"/>
    <property type="match status" value="1"/>
</dbReference>
<dbReference type="GO" id="GO:0004527">
    <property type="term" value="F:exonuclease activity"/>
    <property type="evidence" value="ECO:0007669"/>
    <property type="project" value="UniProtKB-KW"/>
</dbReference>
<dbReference type="OrthoDB" id="9810135at2"/>
<accession>A0A438AH13</accession>
<feature type="domain" description="UvrD-like helicase C-terminal" evidence="17">
    <location>
        <begin position="503"/>
        <end position="775"/>
    </location>
</feature>
<evidence type="ECO:0000256" key="7">
    <source>
        <dbReference type="ARBA" id="ARBA00022840"/>
    </source>
</evidence>
<keyword evidence="9" id="KW-0234">DNA repair</keyword>
<keyword evidence="6" id="KW-0269">Exonuclease</keyword>
<keyword evidence="10" id="KW-0413">Isomerase</keyword>
<dbReference type="GO" id="GO:0043138">
    <property type="term" value="F:3'-5' DNA helicase activity"/>
    <property type="evidence" value="ECO:0007669"/>
    <property type="project" value="UniProtKB-EC"/>
</dbReference>
<evidence type="ECO:0000256" key="11">
    <source>
        <dbReference type="ARBA" id="ARBA00034617"/>
    </source>
</evidence>
<dbReference type="Pfam" id="PF12705">
    <property type="entry name" value="PDDEXK_1"/>
    <property type="match status" value="1"/>
</dbReference>
<dbReference type="NCBIfam" id="TIGR02784">
    <property type="entry name" value="addA_alphas"/>
    <property type="match status" value="1"/>
</dbReference>
<proteinExistence type="predicted"/>
<dbReference type="InterPro" id="IPR011335">
    <property type="entry name" value="Restrct_endonuc-II-like"/>
</dbReference>
<keyword evidence="3" id="KW-0227">DNA damage</keyword>
<keyword evidence="5 15" id="KW-0347">Helicase</keyword>
<dbReference type="EC" id="5.6.2.4" evidence="12"/>
<dbReference type="InterPro" id="IPR038726">
    <property type="entry name" value="PDDEXK_AddAB-type"/>
</dbReference>
<evidence type="ECO:0000256" key="1">
    <source>
        <dbReference type="ARBA" id="ARBA00022722"/>
    </source>
</evidence>
<dbReference type="InterPro" id="IPR000212">
    <property type="entry name" value="DNA_helicase_UvrD/REP"/>
</dbReference>
<evidence type="ECO:0000259" key="17">
    <source>
        <dbReference type="PROSITE" id="PS51217"/>
    </source>
</evidence>
<reference evidence="18 19" key="1">
    <citation type="submission" date="2018-11" db="EMBL/GenBank/DDBJ databases">
        <title>Mesobaculum littorinae gen. nov., sp. nov., isolated from Littorina scabra that represents a novel genus of the order Rhodobacteraceae.</title>
        <authorList>
            <person name="Li F."/>
        </authorList>
    </citation>
    <scope>NUCLEOTIDE SEQUENCE [LARGE SCALE GENOMIC DNA]</scope>
    <source>
        <strain evidence="18 19">M0103</strain>
    </source>
</reference>
<dbReference type="GO" id="GO:0005524">
    <property type="term" value="F:ATP binding"/>
    <property type="evidence" value="ECO:0007669"/>
    <property type="project" value="UniProtKB-UniRule"/>
</dbReference>
<evidence type="ECO:0000256" key="6">
    <source>
        <dbReference type="ARBA" id="ARBA00022839"/>
    </source>
</evidence>
<comment type="caution">
    <text evidence="18">The sequence shown here is derived from an EMBL/GenBank/DDBJ whole genome shotgun (WGS) entry which is preliminary data.</text>
</comment>
<keyword evidence="2 15" id="KW-0547">Nucleotide-binding</keyword>
<protein>
    <recommendedName>
        <fullName evidence="12">DNA 3'-5' helicase</fullName>
        <ecNumber evidence="12">5.6.2.4</ecNumber>
    </recommendedName>
    <alternativeName>
        <fullName evidence="13">DNA 3'-5' helicase II</fullName>
    </alternativeName>
</protein>
<keyword evidence="4 15" id="KW-0378">Hydrolase</keyword>
<dbReference type="InterPro" id="IPR014017">
    <property type="entry name" value="DNA_helicase_UvrD-like_C"/>
</dbReference>
<organism evidence="18 19">
    <name type="scientific">Mesobaculum littorinae</name>
    <dbReference type="NCBI Taxonomy" id="2486419"/>
    <lineage>
        <taxon>Bacteria</taxon>
        <taxon>Pseudomonadati</taxon>
        <taxon>Pseudomonadota</taxon>
        <taxon>Alphaproteobacteria</taxon>
        <taxon>Rhodobacterales</taxon>
        <taxon>Roseobacteraceae</taxon>
        <taxon>Mesobaculum</taxon>
    </lineage>
</organism>
<evidence type="ECO:0000256" key="15">
    <source>
        <dbReference type="PROSITE-ProRule" id="PRU00560"/>
    </source>
</evidence>
<dbReference type="GO" id="GO:0000725">
    <property type="term" value="P:recombinational repair"/>
    <property type="evidence" value="ECO:0007669"/>
    <property type="project" value="TreeGrafter"/>
</dbReference>
<dbReference type="EMBL" id="RQXX01000003">
    <property type="protein sequence ID" value="RVV97999.1"/>
    <property type="molecule type" value="Genomic_DNA"/>
</dbReference>
<comment type="catalytic activity">
    <reaction evidence="14">
        <text>ATP + H2O = ADP + phosphate + H(+)</text>
        <dbReference type="Rhea" id="RHEA:13065"/>
        <dbReference type="ChEBI" id="CHEBI:15377"/>
        <dbReference type="ChEBI" id="CHEBI:15378"/>
        <dbReference type="ChEBI" id="CHEBI:30616"/>
        <dbReference type="ChEBI" id="CHEBI:43474"/>
        <dbReference type="ChEBI" id="CHEBI:456216"/>
        <dbReference type="EC" id="5.6.2.4"/>
    </reaction>
</comment>
<evidence type="ECO:0000259" key="16">
    <source>
        <dbReference type="PROSITE" id="PS51198"/>
    </source>
</evidence>
<dbReference type="GO" id="GO:0003677">
    <property type="term" value="F:DNA binding"/>
    <property type="evidence" value="ECO:0007669"/>
    <property type="project" value="UniProtKB-KW"/>
</dbReference>
<evidence type="ECO:0000256" key="2">
    <source>
        <dbReference type="ARBA" id="ARBA00022741"/>
    </source>
</evidence>
<keyword evidence="1" id="KW-0540">Nuclease</keyword>
<dbReference type="PANTHER" id="PTHR11070">
    <property type="entry name" value="UVRD / RECB / PCRA DNA HELICASE FAMILY MEMBER"/>
    <property type="match status" value="1"/>
</dbReference>
<evidence type="ECO:0000313" key="18">
    <source>
        <dbReference type="EMBL" id="RVV97999.1"/>
    </source>
</evidence>
<dbReference type="AlphaFoldDB" id="A0A438AH13"/>
<dbReference type="PROSITE" id="PS51198">
    <property type="entry name" value="UVRD_HELICASE_ATP_BIND"/>
    <property type="match status" value="1"/>
</dbReference>
<evidence type="ECO:0000256" key="8">
    <source>
        <dbReference type="ARBA" id="ARBA00023125"/>
    </source>
</evidence>
<gene>
    <name evidence="18" type="primary">addA</name>
    <name evidence="18" type="ORF">EKE94_11070</name>
</gene>
<dbReference type="InterPro" id="IPR014151">
    <property type="entry name" value="DNA_helicase_AddA"/>
</dbReference>
<evidence type="ECO:0000256" key="10">
    <source>
        <dbReference type="ARBA" id="ARBA00023235"/>
    </source>
</evidence>
<feature type="binding site" evidence="15">
    <location>
        <begin position="26"/>
        <end position="33"/>
    </location>
    <ligand>
        <name>ATP</name>
        <dbReference type="ChEBI" id="CHEBI:30616"/>
    </ligand>
</feature>
<feature type="domain" description="UvrD-like helicase ATP-binding" evidence="16">
    <location>
        <begin position="5"/>
        <end position="478"/>
    </location>
</feature>
<dbReference type="InterPro" id="IPR014016">
    <property type="entry name" value="UvrD-like_ATP-bd"/>
</dbReference>
<evidence type="ECO:0000256" key="3">
    <source>
        <dbReference type="ARBA" id="ARBA00022763"/>
    </source>
</evidence>
<dbReference type="Pfam" id="PF00580">
    <property type="entry name" value="UvrD-helicase"/>
    <property type="match status" value="1"/>
</dbReference>
<evidence type="ECO:0000313" key="19">
    <source>
        <dbReference type="Proteomes" id="UP000285908"/>
    </source>
</evidence>
<dbReference type="SUPFAM" id="SSF52540">
    <property type="entry name" value="P-loop containing nucleoside triphosphate hydrolases"/>
    <property type="match status" value="1"/>
</dbReference>
<dbReference type="InterPro" id="IPR027417">
    <property type="entry name" value="P-loop_NTPase"/>
</dbReference>
<evidence type="ECO:0000256" key="13">
    <source>
        <dbReference type="ARBA" id="ARBA00034923"/>
    </source>
</evidence>